<dbReference type="InterPro" id="IPR002909">
    <property type="entry name" value="IPT_dom"/>
</dbReference>
<dbReference type="Proteomes" id="UP000681967">
    <property type="component" value="Unassembled WGS sequence"/>
</dbReference>
<accession>A0A8S3GIQ3</accession>
<comment type="caution">
    <text evidence="5">The sequence shown here is derived from an EMBL/GenBank/DDBJ whole genome shotgun (WGS) entry which is preliminary data.</text>
</comment>
<dbReference type="Pfam" id="PF00040">
    <property type="entry name" value="fn2"/>
    <property type="match status" value="1"/>
</dbReference>
<evidence type="ECO:0000313" key="5">
    <source>
        <dbReference type="EMBL" id="CAF5162233.1"/>
    </source>
</evidence>
<dbReference type="SMART" id="SM00059">
    <property type="entry name" value="FN2"/>
    <property type="match status" value="1"/>
</dbReference>
<protein>
    <recommendedName>
        <fullName evidence="4">Fibronectin type-II domain-containing protein</fullName>
    </recommendedName>
</protein>
<evidence type="ECO:0000256" key="2">
    <source>
        <dbReference type="ARBA" id="ARBA00023157"/>
    </source>
</evidence>
<dbReference type="InterPro" id="IPR014756">
    <property type="entry name" value="Ig_E-set"/>
</dbReference>
<dbReference type="AlphaFoldDB" id="A0A8S3GIQ3"/>
<dbReference type="EMBL" id="CAJOBH010267631">
    <property type="protein sequence ID" value="CAF5162233.1"/>
    <property type="molecule type" value="Genomic_DNA"/>
</dbReference>
<dbReference type="PROSITE" id="PS51092">
    <property type="entry name" value="FN2_2"/>
    <property type="match status" value="1"/>
</dbReference>
<keyword evidence="1" id="KW-0677">Repeat</keyword>
<dbReference type="InterPro" id="IPR000562">
    <property type="entry name" value="FN_type2_dom"/>
</dbReference>
<reference evidence="5" key="1">
    <citation type="submission" date="2021-02" db="EMBL/GenBank/DDBJ databases">
        <authorList>
            <person name="Nowell W R."/>
        </authorList>
    </citation>
    <scope>NUCLEOTIDE SEQUENCE</scope>
</reference>
<gene>
    <name evidence="5" type="ORF">BYL167_LOCUS74940</name>
    <name evidence="6" type="ORF">SMN809_LOCUS84330</name>
</gene>
<dbReference type="SUPFAM" id="SSF57440">
    <property type="entry name" value="Kringle-like"/>
    <property type="match status" value="1"/>
</dbReference>
<keyword evidence="2" id="KW-1015">Disulfide bond</keyword>
<feature type="non-terminal residue" evidence="5">
    <location>
        <position position="1"/>
    </location>
</feature>
<dbReference type="EMBL" id="CAJOBI010359441">
    <property type="protein sequence ID" value="CAF5225493.1"/>
    <property type="molecule type" value="Genomic_DNA"/>
</dbReference>
<dbReference type="SUPFAM" id="SSF81296">
    <property type="entry name" value="E set domains"/>
    <property type="match status" value="1"/>
</dbReference>
<feature type="domain" description="Fibronectin type-II" evidence="4">
    <location>
        <begin position="8"/>
        <end position="52"/>
    </location>
</feature>
<dbReference type="Gene3D" id="2.10.10.10">
    <property type="entry name" value="Fibronectin, type II, collagen-binding"/>
    <property type="match status" value="1"/>
</dbReference>
<comment type="caution">
    <text evidence="3">Lacks conserved residue(s) required for the propagation of feature annotation.</text>
</comment>
<dbReference type="InterPro" id="IPR013783">
    <property type="entry name" value="Ig-like_fold"/>
</dbReference>
<organism evidence="5 7">
    <name type="scientific">Rotaria magnacalcarata</name>
    <dbReference type="NCBI Taxonomy" id="392030"/>
    <lineage>
        <taxon>Eukaryota</taxon>
        <taxon>Metazoa</taxon>
        <taxon>Spiralia</taxon>
        <taxon>Gnathifera</taxon>
        <taxon>Rotifera</taxon>
        <taxon>Eurotatoria</taxon>
        <taxon>Bdelloidea</taxon>
        <taxon>Philodinida</taxon>
        <taxon>Philodinidae</taxon>
        <taxon>Rotaria</taxon>
    </lineage>
</organism>
<evidence type="ECO:0000256" key="1">
    <source>
        <dbReference type="ARBA" id="ARBA00022737"/>
    </source>
</evidence>
<feature type="non-terminal residue" evidence="5">
    <location>
        <position position="120"/>
    </location>
</feature>
<dbReference type="Proteomes" id="UP000676336">
    <property type="component" value="Unassembled WGS sequence"/>
</dbReference>
<dbReference type="Pfam" id="PF01833">
    <property type="entry name" value="TIG"/>
    <property type="match status" value="1"/>
</dbReference>
<evidence type="ECO:0000256" key="3">
    <source>
        <dbReference type="PROSITE-ProRule" id="PRU00479"/>
    </source>
</evidence>
<sequence length="120" mass="12433">VKVSSGSFTAQSCAFPFPFNTVTYSACTSTNDTQSWCSPTSTYNGQRLYCTPTASVPSSTCGSSSLISPSSCSQTVPSNALQFLFTPCTIGTVRSISPVYGPAGTSITITGTDFSTTTCE</sequence>
<proteinExistence type="predicted"/>
<dbReference type="Gene3D" id="2.60.40.10">
    <property type="entry name" value="Immunoglobulins"/>
    <property type="match status" value="1"/>
</dbReference>
<evidence type="ECO:0000313" key="7">
    <source>
        <dbReference type="Proteomes" id="UP000681967"/>
    </source>
</evidence>
<dbReference type="InterPro" id="IPR036943">
    <property type="entry name" value="FN_type2_sf"/>
</dbReference>
<dbReference type="InterPro" id="IPR013806">
    <property type="entry name" value="Kringle-like"/>
</dbReference>
<evidence type="ECO:0000313" key="6">
    <source>
        <dbReference type="EMBL" id="CAF5225493.1"/>
    </source>
</evidence>
<name>A0A8S3GIQ3_9BILA</name>
<evidence type="ECO:0000259" key="4">
    <source>
        <dbReference type="PROSITE" id="PS51092"/>
    </source>
</evidence>